<feature type="signal peptide" evidence="4">
    <location>
        <begin position="1"/>
        <end position="17"/>
    </location>
</feature>
<dbReference type="GO" id="GO:0005576">
    <property type="term" value="C:extracellular region"/>
    <property type="evidence" value="ECO:0007669"/>
    <property type="project" value="UniProtKB-ARBA"/>
</dbReference>
<dbReference type="Proteomes" id="UP000050525">
    <property type="component" value="Unassembled WGS sequence"/>
</dbReference>
<evidence type="ECO:0000256" key="3">
    <source>
        <dbReference type="ARBA" id="ARBA00043265"/>
    </source>
</evidence>
<keyword evidence="4" id="KW-0732">Signal</keyword>
<accession>A0A151NR67</accession>
<sequence length="205" mass="22313">MHLLLVVLSLLALPLEGVSEVRLEQEGTELVKPTESASLTCIIYGAAIWDHAWSWVQQRPGKGKKPSITANKDEISVAFPFPALCPRLCCLSGVQAEVQLVESGGAVKKPGESLRLSCKWSGADFSSSDMNWVRQAPGKGLEWVAYISGPSGSSKYYSDAVKGRFTISRDNPSSLVHLQMTSLKAEDTALYYCAMDTVTESRDLL</sequence>
<gene>
    <name evidence="6" type="ORF">Y1Q_0020558</name>
</gene>
<keyword evidence="3" id="KW-1280">Immunoglobulin</keyword>
<evidence type="ECO:0000313" key="6">
    <source>
        <dbReference type="EMBL" id="KYO39288.1"/>
    </source>
</evidence>
<reference evidence="6 7" key="1">
    <citation type="journal article" date="2012" name="Genome Biol.">
        <title>Sequencing three crocodilian genomes to illuminate the evolution of archosaurs and amniotes.</title>
        <authorList>
            <person name="St John J.A."/>
            <person name="Braun E.L."/>
            <person name="Isberg S.R."/>
            <person name="Miles L.G."/>
            <person name="Chong A.Y."/>
            <person name="Gongora J."/>
            <person name="Dalzell P."/>
            <person name="Moran C."/>
            <person name="Bed'hom B."/>
            <person name="Abzhanov A."/>
            <person name="Burgess S.C."/>
            <person name="Cooksey A.M."/>
            <person name="Castoe T.A."/>
            <person name="Crawford N.G."/>
            <person name="Densmore L.D."/>
            <person name="Drew J.C."/>
            <person name="Edwards S.V."/>
            <person name="Faircloth B.C."/>
            <person name="Fujita M.K."/>
            <person name="Greenwold M.J."/>
            <person name="Hoffmann F.G."/>
            <person name="Howard J.M."/>
            <person name="Iguchi T."/>
            <person name="Janes D.E."/>
            <person name="Khan S.Y."/>
            <person name="Kohno S."/>
            <person name="de Koning A.J."/>
            <person name="Lance S.L."/>
            <person name="McCarthy F.M."/>
            <person name="McCormack J.E."/>
            <person name="Merchant M.E."/>
            <person name="Peterson D.G."/>
            <person name="Pollock D.D."/>
            <person name="Pourmand N."/>
            <person name="Raney B.J."/>
            <person name="Roessler K.A."/>
            <person name="Sanford J.R."/>
            <person name="Sawyer R.H."/>
            <person name="Schmidt C.J."/>
            <person name="Triplett E.W."/>
            <person name="Tuberville T.D."/>
            <person name="Venegas-Anaya M."/>
            <person name="Howard J.T."/>
            <person name="Jarvis E.D."/>
            <person name="Guillette L.J.Jr."/>
            <person name="Glenn T.C."/>
            <person name="Green R.E."/>
            <person name="Ray D.A."/>
        </authorList>
    </citation>
    <scope>NUCLEOTIDE SEQUENCE [LARGE SCALE GENOMIC DNA]</scope>
    <source>
        <strain evidence="6">KSC_2009_1</strain>
    </source>
</reference>
<dbReference type="InterPro" id="IPR050199">
    <property type="entry name" value="IgHV"/>
</dbReference>
<organism evidence="6 7">
    <name type="scientific">Alligator mississippiensis</name>
    <name type="common">American alligator</name>
    <dbReference type="NCBI Taxonomy" id="8496"/>
    <lineage>
        <taxon>Eukaryota</taxon>
        <taxon>Metazoa</taxon>
        <taxon>Chordata</taxon>
        <taxon>Craniata</taxon>
        <taxon>Vertebrata</taxon>
        <taxon>Euteleostomi</taxon>
        <taxon>Archelosauria</taxon>
        <taxon>Archosauria</taxon>
        <taxon>Crocodylia</taxon>
        <taxon>Alligatoridae</taxon>
        <taxon>Alligatorinae</taxon>
        <taxon>Alligator</taxon>
    </lineage>
</organism>
<dbReference type="EMBL" id="AKHW03002327">
    <property type="protein sequence ID" value="KYO39288.1"/>
    <property type="molecule type" value="Genomic_DNA"/>
</dbReference>
<proteinExistence type="predicted"/>
<dbReference type="InterPro" id="IPR036179">
    <property type="entry name" value="Ig-like_dom_sf"/>
</dbReference>
<feature type="chain" id="PRO_5007586297" description="Ig-like domain-containing protein" evidence="4">
    <location>
        <begin position="18"/>
        <end position="205"/>
    </location>
</feature>
<dbReference type="Gene3D" id="2.60.40.10">
    <property type="entry name" value="Immunoglobulins"/>
    <property type="match status" value="2"/>
</dbReference>
<dbReference type="SMART" id="SM00406">
    <property type="entry name" value="IGv"/>
    <property type="match status" value="1"/>
</dbReference>
<dbReference type="Pfam" id="PF07686">
    <property type="entry name" value="V-set"/>
    <property type="match status" value="1"/>
</dbReference>
<dbReference type="InterPro" id="IPR013106">
    <property type="entry name" value="Ig_V-set"/>
</dbReference>
<comment type="caution">
    <text evidence="6">The sequence shown here is derived from an EMBL/GenBank/DDBJ whole genome shotgun (WGS) entry which is preliminary data.</text>
</comment>
<dbReference type="InterPro" id="IPR013783">
    <property type="entry name" value="Ig-like_fold"/>
</dbReference>
<keyword evidence="7" id="KW-1185">Reference proteome</keyword>
<dbReference type="PANTHER" id="PTHR23266">
    <property type="entry name" value="IMMUNOGLOBULIN HEAVY CHAIN"/>
    <property type="match status" value="1"/>
</dbReference>
<dbReference type="SUPFAM" id="SSF48726">
    <property type="entry name" value="Immunoglobulin"/>
    <property type="match status" value="2"/>
</dbReference>
<dbReference type="PROSITE" id="PS50835">
    <property type="entry name" value="IG_LIKE"/>
    <property type="match status" value="1"/>
</dbReference>
<protein>
    <recommendedName>
        <fullName evidence="5">Ig-like domain-containing protein</fullName>
    </recommendedName>
</protein>
<keyword evidence="1" id="KW-0391">Immunity</keyword>
<dbReference type="FunFam" id="2.60.40.10:FF:002198">
    <property type="entry name" value="Immunoglobulin heavy variable 5-2"/>
    <property type="match status" value="1"/>
</dbReference>
<evidence type="ECO:0000259" key="5">
    <source>
        <dbReference type="PROSITE" id="PS50835"/>
    </source>
</evidence>
<dbReference type="GO" id="GO:0019814">
    <property type="term" value="C:immunoglobulin complex"/>
    <property type="evidence" value="ECO:0007669"/>
    <property type="project" value="UniProtKB-KW"/>
</dbReference>
<evidence type="ECO:0000256" key="2">
    <source>
        <dbReference type="ARBA" id="ARBA00023130"/>
    </source>
</evidence>
<dbReference type="InterPro" id="IPR007110">
    <property type="entry name" value="Ig-like_dom"/>
</dbReference>
<evidence type="ECO:0000256" key="4">
    <source>
        <dbReference type="SAM" id="SignalP"/>
    </source>
</evidence>
<evidence type="ECO:0000313" key="7">
    <source>
        <dbReference type="Proteomes" id="UP000050525"/>
    </source>
</evidence>
<evidence type="ECO:0000256" key="1">
    <source>
        <dbReference type="ARBA" id="ARBA00022859"/>
    </source>
</evidence>
<keyword evidence="2" id="KW-1064">Adaptive immunity</keyword>
<dbReference type="eggNOG" id="ENOG502SQQV">
    <property type="taxonomic scope" value="Eukaryota"/>
</dbReference>
<dbReference type="GO" id="GO:0002250">
    <property type="term" value="P:adaptive immune response"/>
    <property type="evidence" value="ECO:0007669"/>
    <property type="project" value="UniProtKB-KW"/>
</dbReference>
<dbReference type="AlphaFoldDB" id="A0A151NR67"/>
<dbReference type="STRING" id="8496.A0A151NR67"/>
<feature type="domain" description="Ig-like" evidence="5">
    <location>
        <begin position="86"/>
        <end position="205"/>
    </location>
</feature>
<name>A0A151NR67_ALLMI</name>